<dbReference type="Pfam" id="PF00005">
    <property type="entry name" value="ABC_tran"/>
    <property type="match status" value="1"/>
</dbReference>
<accession>A0A177HM44</accession>
<dbReference type="InterPro" id="IPR015854">
    <property type="entry name" value="ABC_transpr_LolD-like"/>
</dbReference>
<dbReference type="Proteomes" id="UP000077381">
    <property type="component" value="Unassembled WGS sequence"/>
</dbReference>
<dbReference type="RefSeq" id="WP_067282131.1">
    <property type="nucleotide sequence ID" value="NZ_LOHS01000104.1"/>
</dbReference>
<keyword evidence="2" id="KW-0547">Nucleotide-binding</keyword>
<evidence type="ECO:0000313" key="5">
    <source>
        <dbReference type="EMBL" id="OAH11660.1"/>
    </source>
</evidence>
<dbReference type="SMART" id="SM00382">
    <property type="entry name" value="AAA"/>
    <property type="match status" value="1"/>
</dbReference>
<dbReference type="OrthoDB" id="9802264at2"/>
<dbReference type="GO" id="GO:0005886">
    <property type="term" value="C:plasma membrane"/>
    <property type="evidence" value="ECO:0007669"/>
    <property type="project" value="TreeGrafter"/>
</dbReference>
<dbReference type="EC" id="3.6.3.-" evidence="5"/>
<dbReference type="SUPFAM" id="SSF52540">
    <property type="entry name" value="P-loop containing nucleoside triphosphate hydrolases"/>
    <property type="match status" value="1"/>
</dbReference>
<name>A0A177HM44_9ACTN</name>
<dbReference type="GO" id="GO:0016887">
    <property type="term" value="F:ATP hydrolysis activity"/>
    <property type="evidence" value="ECO:0007669"/>
    <property type="project" value="InterPro"/>
</dbReference>
<dbReference type="PROSITE" id="PS50893">
    <property type="entry name" value="ABC_TRANSPORTER_2"/>
    <property type="match status" value="1"/>
</dbReference>
<dbReference type="InterPro" id="IPR003439">
    <property type="entry name" value="ABC_transporter-like_ATP-bd"/>
</dbReference>
<dbReference type="Gene3D" id="3.40.50.300">
    <property type="entry name" value="P-loop containing nucleotide triphosphate hydrolases"/>
    <property type="match status" value="1"/>
</dbReference>
<keyword evidence="1" id="KW-0813">Transport</keyword>
<keyword evidence="5" id="KW-0449">Lipoprotein</keyword>
<dbReference type="InterPro" id="IPR017871">
    <property type="entry name" value="ABC_transporter-like_CS"/>
</dbReference>
<sequence length="244" mass="25123">MGDGASVRVEDVRKSFGTGDGLIAAVDGISLDVPAGRSVALVGASGSGKSTLLHLIGAIERPDAGRVVVDGQDVTGLGRRAAAHYRRTVGFVFQRFHLLPGLSALDNVLAPVLPRKAGFDRDTRARELLAAVGLAGRETALPSQLSGGQQQRVAVARALIGRPRLLLADEPTGSLDSATGEQLMDLVSALAAEHGCTLMVATHDMGVAERCADVVRLRDGKLTGTAIRGRGWAGPARGGLTGPA</sequence>
<keyword evidence="6" id="KW-1185">Reference proteome</keyword>
<dbReference type="EMBL" id="LOHS01000104">
    <property type="protein sequence ID" value="OAH11660.1"/>
    <property type="molecule type" value="Genomic_DNA"/>
</dbReference>
<comment type="caution">
    <text evidence="5">The sequence shown here is derived from an EMBL/GenBank/DDBJ whole genome shotgun (WGS) entry which is preliminary data.</text>
</comment>
<keyword evidence="5" id="KW-0378">Hydrolase</keyword>
<dbReference type="STRING" id="1716141.STSP_49960"/>
<dbReference type="GO" id="GO:0022857">
    <property type="term" value="F:transmembrane transporter activity"/>
    <property type="evidence" value="ECO:0007669"/>
    <property type="project" value="TreeGrafter"/>
</dbReference>
<keyword evidence="3 5" id="KW-0067">ATP-binding</keyword>
<proteinExistence type="predicted"/>
<feature type="domain" description="ABC transporter" evidence="4">
    <location>
        <begin position="7"/>
        <end position="244"/>
    </location>
</feature>
<reference evidence="5 6" key="1">
    <citation type="submission" date="2015-12" db="EMBL/GenBank/DDBJ databases">
        <title>Genome sequence of Streptomyces sp. G25.</title>
        <authorList>
            <person name="Poehlein A."/>
            <person name="Roettig A."/>
            <person name="Hiessl S."/>
            <person name="Hauschild P."/>
            <person name="Schauer J."/>
            <person name="Madkour M.H."/>
            <person name="Al-Ansari A.M."/>
            <person name="Almakishah N.H."/>
            <person name="Steinbuechel A."/>
            <person name="Daniel R."/>
        </authorList>
    </citation>
    <scope>NUCLEOTIDE SEQUENCE [LARGE SCALE GENOMIC DNA]</scope>
    <source>
        <strain evidence="6">G25(2015)</strain>
    </source>
</reference>
<dbReference type="CDD" id="cd03255">
    <property type="entry name" value="ABC_MJ0796_LolCDE_FtsE"/>
    <property type="match status" value="1"/>
</dbReference>
<dbReference type="InterPro" id="IPR027417">
    <property type="entry name" value="P-loop_NTPase"/>
</dbReference>
<dbReference type="AlphaFoldDB" id="A0A177HM44"/>
<protein>
    <submittedName>
        <fullName evidence="5">Lipoprotein-releasing system ATP-binding protein LolD</fullName>
        <ecNumber evidence="5">3.6.3.-</ecNumber>
    </submittedName>
</protein>
<dbReference type="PATRIC" id="fig|1716141.3.peg.5248"/>
<evidence type="ECO:0000313" key="6">
    <source>
        <dbReference type="Proteomes" id="UP000077381"/>
    </source>
</evidence>
<dbReference type="GO" id="GO:0005524">
    <property type="term" value="F:ATP binding"/>
    <property type="evidence" value="ECO:0007669"/>
    <property type="project" value="UniProtKB-KW"/>
</dbReference>
<evidence type="ECO:0000259" key="4">
    <source>
        <dbReference type="PROSITE" id="PS50893"/>
    </source>
</evidence>
<organism evidence="5 6">
    <name type="scientific">Streptomyces jeddahensis</name>
    <dbReference type="NCBI Taxonomy" id="1716141"/>
    <lineage>
        <taxon>Bacteria</taxon>
        <taxon>Bacillati</taxon>
        <taxon>Actinomycetota</taxon>
        <taxon>Actinomycetes</taxon>
        <taxon>Kitasatosporales</taxon>
        <taxon>Streptomycetaceae</taxon>
        <taxon>Streptomyces</taxon>
    </lineage>
</organism>
<dbReference type="PROSITE" id="PS00211">
    <property type="entry name" value="ABC_TRANSPORTER_1"/>
    <property type="match status" value="1"/>
</dbReference>
<dbReference type="InterPro" id="IPR017911">
    <property type="entry name" value="MacB-like_ATP-bd"/>
</dbReference>
<evidence type="ECO:0000256" key="2">
    <source>
        <dbReference type="ARBA" id="ARBA00022741"/>
    </source>
</evidence>
<dbReference type="InterPro" id="IPR003593">
    <property type="entry name" value="AAA+_ATPase"/>
</dbReference>
<evidence type="ECO:0000256" key="3">
    <source>
        <dbReference type="ARBA" id="ARBA00022840"/>
    </source>
</evidence>
<evidence type="ECO:0000256" key="1">
    <source>
        <dbReference type="ARBA" id="ARBA00022448"/>
    </source>
</evidence>
<dbReference type="PANTHER" id="PTHR24220">
    <property type="entry name" value="IMPORT ATP-BINDING PROTEIN"/>
    <property type="match status" value="1"/>
</dbReference>
<gene>
    <name evidence="5" type="primary">lolD_4</name>
    <name evidence="5" type="ORF">STSP_49960</name>
</gene>